<dbReference type="OrthoDB" id="2742726at2759"/>
<proteinExistence type="predicted"/>
<evidence type="ECO:0000313" key="1">
    <source>
        <dbReference type="EMBL" id="PIL26788.1"/>
    </source>
</evidence>
<dbReference type="InterPro" id="IPR036691">
    <property type="entry name" value="Endo/exonu/phosph_ase_sf"/>
</dbReference>
<organism evidence="1 2">
    <name type="scientific">Ganoderma sinense ZZ0214-1</name>
    <dbReference type="NCBI Taxonomy" id="1077348"/>
    <lineage>
        <taxon>Eukaryota</taxon>
        <taxon>Fungi</taxon>
        <taxon>Dikarya</taxon>
        <taxon>Basidiomycota</taxon>
        <taxon>Agaricomycotina</taxon>
        <taxon>Agaricomycetes</taxon>
        <taxon>Polyporales</taxon>
        <taxon>Polyporaceae</taxon>
        <taxon>Ganoderma</taxon>
    </lineage>
</organism>
<dbReference type="EMBL" id="AYKW01000037">
    <property type="protein sequence ID" value="PIL26788.1"/>
    <property type="molecule type" value="Genomic_DNA"/>
</dbReference>
<sequence>MGISIASLQFMLRGIQASRHSSMIFGQPNHLKRDAYLACLHAADGYDVWQTQLDADARTSYTCRSYTGHGQSIIDRLAVSRRGTLTATCLVPRDFIPATDHRPVLARIALSVPTHLAGHSPHLASSYSPPPYPPRFRYPKKTDTAKFQAFAQRVDDAVAGERLADQPAPPPRPQRPTTPHIRAILLEIHHINQLIAALRQGYLQRLVGRHAWVTPYLRGFQAQPGHYNASAIVLSVTFVTGPDGIKAQTINYFTELFRRAPRAPSLKPWLDAPSVRSIRSRVADHPFSWPQILTLQDLRFLLRKGNPRPAPGPDLWEKWCVRTLSDSSLSLVLDLVNYEITTSTFPECVKPTLLSTIFKRGPRTDLTNYRGITCSNLLKNLPFAWLNHLLSPYLTAQQILPQTQIATQPGVQARDLTSFLSQVEVFSHRHKRPLYLLRRDQRKGFDRLEPEGFYDAVRAYGLPASLIDLDRAAQDEVPYQVKTVHGLTRRFIVSGVTQQGDRSPP</sequence>
<accession>A0A2G8RZQ5</accession>
<name>A0A2G8RZQ5_9APHY</name>
<dbReference type="Proteomes" id="UP000230002">
    <property type="component" value="Unassembled WGS sequence"/>
</dbReference>
<reference evidence="1 2" key="1">
    <citation type="journal article" date="2015" name="Sci. Rep.">
        <title>Chromosome-level genome map provides insights into diverse defense mechanisms in the medicinal fungus Ganoderma sinense.</title>
        <authorList>
            <person name="Zhu Y."/>
            <person name="Xu J."/>
            <person name="Sun C."/>
            <person name="Zhou S."/>
            <person name="Xu H."/>
            <person name="Nelson D.R."/>
            <person name="Qian J."/>
            <person name="Song J."/>
            <person name="Luo H."/>
            <person name="Xiang L."/>
            <person name="Li Y."/>
            <person name="Xu Z."/>
            <person name="Ji A."/>
            <person name="Wang L."/>
            <person name="Lu S."/>
            <person name="Hayward A."/>
            <person name="Sun W."/>
            <person name="Li X."/>
            <person name="Schwartz D.C."/>
            <person name="Wang Y."/>
            <person name="Chen S."/>
        </authorList>
    </citation>
    <scope>NUCLEOTIDE SEQUENCE [LARGE SCALE GENOMIC DNA]</scope>
    <source>
        <strain evidence="1 2">ZZ0214-1</strain>
    </source>
</reference>
<dbReference type="AlphaFoldDB" id="A0A2G8RZQ5"/>
<keyword evidence="2" id="KW-1185">Reference proteome</keyword>
<evidence type="ECO:0000313" key="2">
    <source>
        <dbReference type="Proteomes" id="UP000230002"/>
    </source>
</evidence>
<comment type="caution">
    <text evidence="1">The sequence shown here is derived from an EMBL/GenBank/DDBJ whole genome shotgun (WGS) entry which is preliminary data.</text>
</comment>
<protein>
    <recommendedName>
        <fullName evidence="3">Reverse transcriptase domain-containing protein</fullName>
    </recommendedName>
</protein>
<dbReference type="SUPFAM" id="SSF56219">
    <property type="entry name" value="DNase I-like"/>
    <property type="match status" value="1"/>
</dbReference>
<gene>
    <name evidence="1" type="ORF">GSI_11124</name>
</gene>
<evidence type="ECO:0008006" key="3">
    <source>
        <dbReference type="Google" id="ProtNLM"/>
    </source>
</evidence>